<evidence type="ECO:0000313" key="2">
    <source>
        <dbReference type="Proteomes" id="UP000772434"/>
    </source>
</evidence>
<reference evidence="1" key="1">
    <citation type="submission" date="2020-11" db="EMBL/GenBank/DDBJ databases">
        <authorList>
            <consortium name="DOE Joint Genome Institute"/>
            <person name="Ahrendt S."/>
            <person name="Riley R."/>
            <person name="Andreopoulos W."/>
            <person name="Labutti K."/>
            <person name="Pangilinan J."/>
            <person name="Ruiz-Duenas F.J."/>
            <person name="Barrasa J.M."/>
            <person name="Sanchez-Garcia M."/>
            <person name="Camarero S."/>
            <person name="Miyauchi S."/>
            <person name="Serrano A."/>
            <person name="Linde D."/>
            <person name="Babiker R."/>
            <person name="Drula E."/>
            <person name="Ayuso-Fernandez I."/>
            <person name="Pacheco R."/>
            <person name="Padilla G."/>
            <person name="Ferreira P."/>
            <person name="Barriuso J."/>
            <person name="Kellner H."/>
            <person name="Castanera R."/>
            <person name="Alfaro M."/>
            <person name="Ramirez L."/>
            <person name="Pisabarro A.G."/>
            <person name="Kuo A."/>
            <person name="Tritt A."/>
            <person name="Lipzen A."/>
            <person name="He G."/>
            <person name="Yan M."/>
            <person name="Ng V."/>
            <person name="Cullen D."/>
            <person name="Martin F."/>
            <person name="Rosso M.-N."/>
            <person name="Henrissat B."/>
            <person name="Hibbett D."/>
            <person name="Martinez A.T."/>
            <person name="Grigoriev I.V."/>
        </authorList>
    </citation>
    <scope>NUCLEOTIDE SEQUENCE</scope>
    <source>
        <strain evidence="1">AH 40177</strain>
    </source>
</reference>
<sequence length="213" mass="23815">MAAAANDSGFGYGVQAHWTTIGVLAIEEETLHSSSQNTQLFEVTGEVSFNGRIWDPVEERKSRRSAKKYKKRLIKKFPELHFPDSDTDMSRFLRTVMTRKPTSDPVRNTTIQNREELSDAKHAMHSNALGFETSPWLTTSEATKRQSSYHRKFAAKTFAAKAVHAGHCLPKKIHKGLGITTVKQAAAACLMTKYTRLRVPPGPSTFLQLLALN</sequence>
<dbReference type="Proteomes" id="UP000772434">
    <property type="component" value="Unassembled WGS sequence"/>
</dbReference>
<accession>A0A9P5P5Y1</accession>
<name>A0A9P5P5Y1_9AGAR</name>
<gene>
    <name evidence="1" type="ORF">BDP27DRAFT_1407610</name>
</gene>
<comment type="caution">
    <text evidence="1">The sequence shown here is derived from an EMBL/GenBank/DDBJ whole genome shotgun (WGS) entry which is preliminary data.</text>
</comment>
<organism evidence="1 2">
    <name type="scientific">Rhodocollybia butyracea</name>
    <dbReference type="NCBI Taxonomy" id="206335"/>
    <lineage>
        <taxon>Eukaryota</taxon>
        <taxon>Fungi</taxon>
        <taxon>Dikarya</taxon>
        <taxon>Basidiomycota</taxon>
        <taxon>Agaricomycotina</taxon>
        <taxon>Agaricomycetes</taxon>
        <taxon>Agaricomycetidae</taxon>
        <taxon>Agaricales</taxon>
        <taxon>Marasmiineae</taxon>
        <taxon>Omphalotaceae</taxon>
        <taxon>Rhodocollybia</taxon>
    </lineage>
</organism>
<evidence type="ECO:0000313" key="1">
    <source>
        <dbReference type="EMBL" id="KAF9059489.1"/>
    </source>
</evidence>
<protein>
    <submittedName>
        <fullName evidence="1">Uncharacterized protein</fullName>
    </submittedName>
</protein>
<keyword evidence="2" id="KW-1185">Reference proteome</keyword>
<proteinExistence type="predicted"/>
<dbReference type="EMBL" id="JADNRY010000298">
    <property type="protein sequence ID" value="KAF9059489.1"/>
    <property type="molecule type" value="Genomic_DNA"/>
</dbReference>
<dbReference type="AlphaFoldDB" id="A0A9P5P5Y1"/>